<dbReference type="InterPro" id="IPR011992">
    <property type="entry name" value="EF-hand-dom_pair"/>
</dbReference>
<dbReference type="PANTHER" id="PTHR20875:SF0">
    <property type="entry name" value="GH12158P"/>
    <property type="match status" value="1"/>
</dbReference>
<dbReference type="AlphaFoldDB" id="A0A834IFK1"/>
<evidence type="ECO:0000313" key="3">
    <source>
        <dbReference type="Proteomes" id="UP000625711"/>
    </source>
</evidence>
<dbReference type="Proteomes" id="UP000625711">
    <property type="component" value="Unassembled WGS sequence"/>
</dbReference>
<dbReference type="Gene3D" id="1.10.238.10">
    <property type="entry name" value="EF-hand"/>
    <property type="match status" value="3"/>
</dbReference>
<dbReference type="InterPro" id="IPR002048">
    <property type="entry name" value="EF_hand_dom"/>
</dbReference>
<dbReference type="InterPro" id="IPR013328">
    <property type="entry name" value="6PGD_dom2"/>
</dbReference>
<keyword evidence="3" id="KW-1185">Reference proteome</keyword>
<dbReference type="PROSITE" id="PS50222">
    <property type="entry name" value="EF_HAND_2"/>
    <property type="match status" value="2"/>
</dbReference>
<evidence type="ECO:0000259" key="1">
    <source>
        <dbReference type="PROSITE" id="PS50222"/>
    </source>
</evidence>
<comment type="caution">
    <text evidence="2">The sequence shown here is derived from an EMBL/GenBank/DDBJ whole genome shotgun (WGS) entry which is preliminary data.</text>
</comment>
<dbReference type="GO" id="GO:0005509">
    <property type="term" value="F:calcium ion binding"/>
    <property type="evidence" value="ECO:0007669"/>
    <property type="project" value="InterPro"/>
</dbReference>
<dbReference type="SUPFAM" id="SSF48179">
    <property type="entry name" value="6-phosphogluconate dehydrogenase C-terminal domain-like"/>
    <property type="match status" value="1"/>
</dbReference>
<protein>
    <recommendedName>
        <fullName evidence="1">EF-hand domain-containing protein</fullName>
    </recommendedName>
</protein>
<dbReference type="EMBL" id="JAACXV010000381">
    <property type="protein sequence ID" value="KAF7278929.1"/>
    <property type="molecule type" value="Genomic_DNA"/>
</dbReference>
<dbReference type="PANTHER" id="PTHR20875">
    <property type="entry name" value="EF-HAND CALCIUM-BINDING DOMAIN-CONTAINING PROTEIN 6-RELATED"/>
    <property type="match status" value="1"/>
</dbReference>
<name>A0A834IFK1_RHYFE</name>
<dbReference type="Pfam" id="PF00725">
    <property type="entry name" value="3HCDH"/>
    <property type="match status" value="1"/>
</dbReference>
<gene>
    <name evidence="2" type="ORF">GWI33_007832</name>
</gene>
<dbReference type="InterPro" id="IPR008927">
    <property type="entry name" value="6-PGluconate_DH-like_C_sf"/>
</dbReference>
<proteinExistence type="predicted"/>
<accession>A0A834IFK1</accession>
<dbReference type="SUPFAM" id="SSF47473">
    <property type="entry name" value="EF-hand"/>
    <property type="match status" value="3"/>
</dbReference>
<organism evidence="2 3">
    <name type="scientific">Rhynchophorus ferrugineus</name>
    <name type="common">Red palm weevil</name>
    <name type="synonym">Curculio ferrugineus</name>
    <dbReference type="NCBI Taxonomy" id="354439"/>
    <lineage>
        <taxon>Eukaryota</taxon>
        <taxon>Metazoa</taxon>
        <taxon>Ecdysozoa</taxon>
        <taxon>Arthropoda</taxon>
        <taxon>Hexapoda</taxon>
        <taxon>Insecta</taxon>
        <taxon>Pterygota</taxon>
        <taxon>Neoptera</taxon>
        <taxon>Endopterygota</taxon>
        <taxon>Coleoptera</taxon>
        <taxon>Polyphaga</taxon>
        <taxon>Cucujiformia</taxon>
        <taxon>Curculionidae</taxon>
        <taxon>Dryophthorinae</taxon>
        <taxon>Rhynchophorus</taxon>
    </lineage>
</organism>
<feature type="domain" description="EF-hand" evidence="1">
    <location>
        <begin position="287"/>
        <end position="322"/>
    </location>
</feature>
<dbReference type="InterPro" id="IPR006108">
    <property type="entry name" value="3HC_DH_C"/>
</dbReference>
<dbReference type="GO" id="GO:0016616">
    <property type="term" value="F:oxidoreductase activity, acting on the CH-OH group of donors, NAD or NADP as acceptor"/>
    <property type="evidence" value="ECO:0007669"/>
    <property type="project" value="InterPro"/>
</dbReference>
<sequence length="844" mass="97862">MHCKQLQLGDVWRTCNKIRAAIFRMGINLSDYFKPLDPHKNCLISESQFISVIKGQLGGTIGLSEQEISELADYFRVPDGRIYYTQLCDVINDSVPNFGENVDLTTGLEWNDPLHVNRLSISEERRLCLLITKIASLVNMKKMILRPYFQDYELVSKNNGTVTIAHFARILAYLNILLSPDDFNILVKKYLKDSYTINYVAFIHAIDEVIQYLNKHGIMDLSGDIMSLFPGRVIDAELPKLPRPEIGNISAARLFGKQSIFHPALQDPKKIEHILTTISMIQEHVLRNRLRVNTFFKHFDLLNSGRITVDQFHRGLDALALSGKQRFFLSLPDVEAVINQYRDPCDSTRVCWKTFEDDIDHVFTVKELEKVPTLKVDPPPQEVRDLPRLGGKNWQTVNTEHRDLCEDTVYKVKQKIIHRRILLKPVFKDFDKHNNGHVSRNQMRQALNSNGILLSDDELFSLEERFNNDMGFNYFWFLKEVEPKPTDEPLYIGFLQDMKRLNSEPPKAPPSRKERDIVQILAKIKGKVVRERIRVLEFMRYFDRCNQQVISRDDFHRALLICRFELTCNEIETLLNVFASPLRRECVDYRRFSDVIEEAFTQPCLEKSPLIVPVQHVPTRDCENNFLNFNERLVLGVAMQKLSKKPDLQMNLSSVLQDFDKTNCGTVSRTNFLKALTLRGMYNLISNNEFDVICKCFGFERGMRDEVDYRAFMKALDILYAILNETWHLVNDGVLDVKDIDKVISDGLGMRYPFLGILETTHLNAEGFVKYRDSYVNTIYAVSKDFKPTPKFPGPTVPVIAKQLEADIPLNELQARRDQCLVNLSQLKKKMDEEWRQKCEQNVL</sequence>
<dbReference type="Gene3D" id="1.10.1040.10">
    <property type="entry name" value="N-(1-d-carboxylethyl)-l-norvaline Dehydrogenase, domain 2"/>
    <property type="match status" value="1"/>
</dbReference>
<dbReference type="GO" id="GO:0006631">
    <property type="term" value="P:fatty acid metabolic process"/>
    <property type="evidence" value="ECO:0007669"/>
    <property type="project" value="InterPro"/>
</dbReference>
<dbReference type="OrthoDB" id="272072at2759"/>
<evidence type="ECO:0000313" key="2">
    <source>
        <dbReference type="EMBL" id="KAF7278929.1"/>
    </source>
</evidence>
<dbReference type="InterPro" id="IPR052603">
    <property type="entry name" value="EFCB6"/>
</dbReference>
<reference evidence="2" key="1">
    <citation type="submission" date="2020-08" db="EMBL/GenBank/DDBJ databases">
        <title>Genome sequencing and assembly of the red palm weevil Rhynchophorus ferrugineus.</title>
        <authorList>
            <person name="Dias G.B."/>
            <person name="Bergman C.M."/>
            <person name="Manee M."/>
        </authorList>
    </citation>
    <scope>NUCLEOTIDE SEQUENCE</scope>
    <source>
        <strain evidence="2">AA-2017</strain>
        <tissue evidence="2">Whole larva</tissue>
    </source>
</reference>
<feature type="domain" description="EF-hand" evidence="1">
    <location>
        <begin position="426"/>
        <end position="453"/>
    </location>
</feature>